<keyword evidence="2" id="KW-1185">Reference proteome</keyword>
<organism evidence="1 2">
    <name type="scientific">Caballeronia concitans</name>
    <dbReference type="NCBI Taxonomy" id="1777133"/>
    <lineage>
        <taxon>Bacteria</taxon>
        <taxon>Pseudomonadati</taxon>
        <taxon>Pseudomonadota</taxon>
        <taxon>Betaproteobacteria</taxon>
        <taxon>Burkholderiales</taxon>
        <taxon>Burkholderiaceae</taxon>
        <taxon>Caballeronia</taxon>
    </lineage>
</organism>
<dbReference type="Proteomes" id="UP000198263">
    <property type="component" value="Unassembled WGS sequence"/>
</dbReference>
<dbReference type="AlphaFoldDB" id="A0A658R239"/>
<sequence>MQSGPVMNLLWVFAAIGPVALASLVAFAAHIDPLSGHWRSLNFKGRKRETSGA</sequence>
<proteinExistence type="predicted"/>
<evidence type="ECO:0000313" key="2">
    <source>
        <dbReference type="Proteomes" id="UP000198263"/>
    </source>
</evidence>
<comment type="caution">
    <text evidence="1">The sequence shown here is derived from an EMBL/GenBank/DDBJ whole genome shotgun (WGS) entry which is preliminary data.</text>
</comment>
<name>A0A658R239_9BURK</name>
<reference evidence="1 2" key="1">
    <citation type="submission" date="2016-01" db="EMBL/GenBank/DDBJ databases">
        <authorList>
            <person name="Peeters C."/>
        </authorList>
    </citation>
    <scope>NUCLEOTIDE SEQUENCE [LARGE SCALE GENOMIC DNA]</scope>
    <source>
        <strain evidence="1">LMG 29315</strain>
    </source>
</reference>
<accession>A0A658R239</accession>
<gene>
    <name evidence="1" type="ORF">AWB72_04339</name>
</gene>
<protein>
    <submittedName>
        <fullName evidence="1">Uncharacterized protein</fullName>
    </submittedName>
</protein>
<dbReference type="EMBL" id="FCNV02000011">
    <property type="protein sequence ID" value="SAL41422.1"/>
    <property type="molecule type" value="Genomic_DNA"/>
</dbReference>
<evidence type="ECO:0000313" key="1">
    <source>
        <dbReference type="EMBL" id="SAL41422.1"/>
    </source>
</evidence>